<accession>A0A8J8T7X3</accession>
<evidence type="ECO:0000313" key="2">
    <source>
        <dbReference type="Proteomes" id="UP000785679"/>
    </source>
</evidence>
<proteinExistence type="predicted"/>
<reference evidence="1" key="1">
    <citation type="submission" date="2019-06" db="EMBL/GenBank/DDBJ databases">
        <authorList>
            <person name="Zheng W."/>
        </authorList>
    </citation>
    <scope>NUCLEOTIDE SEQUENCE</scope>
    <source>
        <strain evidence="1">QDHG01</strain>
    </source>
</reference>
<comment type="caution">
    <text evidence="1">The sequence shown here is derived from an EMBL/GenBank/DDBJ whole genome shotgun (WGS) entry which is preliminary data.</text>
</comment>
<sequence>MPPNDGEVYNNSCNHPLCLLSISICQSVEQLSVKCLQCSFSTYCDQALFQARPGTMPLAADLLDAEETTQPPTWLNTGLQRSWWGTWMARRSSPVITLKLLLFFASKFLLLIRALTLASSSICLSLLPSLSWEQPRAIMSQAAPPLFFFAAPYTSALTCNRASCFFSSYSMWSHLCRSLCRRSYLSVLVVACFFSSSTSRLRRSFTAQSLSKRSASATQCVEIGSGRQMSAESTYLWKPPTRALRRVTSIFSRSFWDCLSSLVLGAILLKPMG</sequence>
<name>A0A8J8T7X3_HALGN</name>
<dbReference type="EMBL" id="RRYP01002465">
    <property type="protein sequence ID" value="TNV84741.1"/>
    <property type="molecule type" value="Genomic_DNA"/>
</dbReference>
<protein>
    <submittedName>
        <fullName evidence="1">Uncharacterized protein</fullName>
    </submittedName>
</protein>
<keyword evidence="2" id="KW-1185">Reference proteome</keyword>
<organism evidence="1 2">
    <name type="scientific">Halteria grandinella</name>
    <dbReference type="NCBI Taxonomy" id="5974"/>
    <lineage>
        <taxon>Eukaryota</taxon>
        <taxon>Sar</taxon>
        <taxon>Alveolata</taxon>
        <taxon>Ciliophora</taxon>
        <taxon>Intramacronucleata</taxon>
        <taxon>Spirotrichea</taxon>
        <taxon>Stichotrichia</taxon>
        <taxon>Sporadotrichida</taxon>
        <taxon>Halteriidae</taxon>
        <taxon>Halteria</taxon>
    </lineage>
</organism>
<dbReference type="AlphaFoldDB" id="A0A8J8T7X3"/>
<evidence type="ECO:0000313" key="1">
    <source>
        <dbReference type="EMBL" id="TNV84741.1"/>
    </source>
</evidence>
<dbReference type="Proteomes" id="UP000785679">
    <property type="component" value="Unassembled WGS sequence"/>
</dbReference>
<gene>
    <name evidence="1" type="ORF">FGO68_gene782</name>
</gene>